<keyword evidence="3" id="KW-1185">Reference proteome</keyword>
<dbReference type="Proteomes" id="UP001158050">
    <property type="component" value="Unassembled WGS sequence"/>
</dbReference>
<evidence type="ECO:0000313" key="2">
    <source>
        <dbReference type="EMBL" id="SMP86499.1"/>
    </source>
</evidence>
<name>A0ABY1QX61_9FLAO</name>
<sequence length="474" mass="52181">MLKKTLLLISIPVSFFYLKAQDVSVITNTIDVYSGNQINGTSKYNSMAGSMGALGGDISSASVNPAGIGVFITSDVNLTLGINSNQNTSTLAGKPVSYKTNNTDLNNSGGVLSVNLGDTSKWKFINLGINYNTRSIDNYVESAGNQNIQISSNPTVATPAKYSYLGHVYNRTGDISKTSFTVAANYDNRFYFGAGLNFHNSYLSQDDFANFQNNTTNTISSFDKQYTNFTERADGFSANIGVIAKLNNQFRLGAAIETPTWWNMDRVFNQYYKEDSYYDVFTEDRKLSTPMKATISAAFVPSKNFALNVDFIQGITKPKYKEYGGAEQELNDFFSDSYKNSSEVRVGAEYRIAAFRLRGGYAYQGNSFDNISISNYNDNGSTSNQSYSNLFIGKRNVIGAGIGYDFQAFYIDASYQNISSTYSSPFLYGVDTGNNTTSGYYSDPAAIELLSSSSAVSKVKNKRDNFSITLGWKF</sequence>
<protein>
    <submittedName>
        <fullName evidence="2">Long-chain fatty acid transport protein</fullName>
    </submittedName>
</protein>
<feature type="signal peptide" evidence="1">
    <location>
        <begin position="1"/>
        <end position="20"/>
    </location>
</feature>
<evidence type="ECO:0000256" key="1">
    <source>
        <dbReference type="SAM" id="SignalP"/>
    </source>
</evidence>
<dbReference type="Gene3D" id="2.40.160.60">
    <property type="entry name" value="Outer membrane protein transport protein (OMPP1/FadL/TodX)"/>
    <property type="match status" value="1"/>
</dbReference>
<feature type="chain" id="PRO_5047389316" evidence="1">
    <location>
        <begin position="21"/>
        <end position="474"/>
    </location>
</feature>
<dbReference type="SUPFAM" id="SSF56935">
    <property type="entry name" value="Porins"/>
    <property type="match status" value="1"/>
</dbReference>
<gene>
    <name evidence="2" type="ORF">SAMN05421679_101158</name>
</gene>
<reference evidence="2 3" key="1">
    <citation type="submission" date="2017-05" db="EMBL/GenBank/DDBJ databases">
        <authorList>
            <person name="Varghese N."/>
            <person name="Submissions S."/>
        </authorList>
    </citation>
    <scope>NUCLEOTIDE SEQUENCE [LARGE SCALE GENOMIC DNA]</scope>
    <source>
        <strain evidence="2 3">DSM 18015</strain>
    </source>
</reference>
<accession>A0ABY1QX61</accession>
<comment type="caution">
    <text evidence="2">The sequence shown here is derived from an EMBL/GenBank/DDBJ whole genome shotgun (WGS) entry which is preliminary data.</text>
</comment>
<proteinExistence type="predicted"/>
<dbReference type="EMBL" id="FXUO01000001">
    <property type="protein sequence ID" value="SMP86499.1"/>
    <property type="molecule type" value="Genomic_DNA"/>
</dbReference>
<organism evidence="2 3">
    <name type="scientific">Epilithonimonas pallida</name>
    <dbReference type="NCBI Taxonomy" id="373671"/>
    <lineage>
        <taxon>Bacteria</taxon>
        <taxon>Pseudomonadati</taxon>
        <taxon>Bacteroidota</taxon>
        <taxon>Flavobacteriia</taxon>
        <taxon>Flavobacteriales</taxon>
        <taxon>Weeksellaceae</taxon>
        <taxon>Chryseobacterium group</taxon>
        <taxon>Epilithonimonas</taxon>
    </lineage>
</organism>
<keyword evidence="1" id="KW-0732">Signal</keyword>
<evidence type="ECO:0000313" key="3">
    <source>
        <dbReference type="Proteomes" id="UP001158050"/>
    </source>
</evidence>
<dbReference type="RefSeq" id="WP_283415106.1">
    <property type="nucleotide sequence ID" value="NZ_FXUO01000001.1"/>
</dbReference>